<dbReference type="Pfam" id="PF05582">
    <property type="entry name" value="Peptidase_U57"/>
    <property type="match status" value="1"/>
</dbReference>
<comment type="caution">
    <text evidence="1">The sequence shown here is derived from an EMBL/GenBank/DDBJ whole genome shotgun (WGS) entry which is preliminary data.</text>
</comment>
<accession>A0A9D0ZRH9</accession>
<dbReference type="PIRSF" id="PIRSF011575">
    <property type="entry name" value="YabG"/>
    <property type="match status" value="1"/>
</dbReference>
<sequence length="260" mass="29690">MNFKIGDLVTRNSHNNDIVFKILKLNEETCELKGVNVRLLVDSPISDLSPYNNEDIEDEKTFLERIEQTESLNRDDYFYLPGKIVQIDSDSDFLQRCLNYYKKMNIWALGINEEESEMPSNIKDILEKYKPNIIVITGHDAYYKRKGEKNDINAYKNSKYFVEAIKKAREYESSHEKLIIVAGGCSSYYESLITAGANFASSPKRINIHALDPAIIAAKMSLSDINKDIDLKEILEKTKYGKDGIGGIITKGTMYVGYPR</sequence>
<evidence type="ECO:0000313" key="1">
    <source>
        <dbReference type="EMBL" id="HIQ91319.1"/>
    </source>
</evidence>
<dbReference type="AlphaFoldDB" id="A0A9D0ZRH9"/>
<dbReference type="Proteomes" id="UP000886786">
    <property type="component" value="Unassembled WGS sequence"/>
</dbReference>
<protein>
    <submittedName>
        <fullName evidence="1">Sporulation peptidase YabG</fullName>
    </submittedName>
</protein>
<organism evidence="1 2">
    <name type="scientific">Candidatus Coprosoma intestinipullorum</name>
    <dbReference type="NCBI Taxonomy" id="2840752"/>
    <lineage>
        <taxon>Bacteria</taxon>
        <taxon>Bacillati</taxon>
        <taxon>Bacillota</taxon>
        <taxon>Bacillota incertae sedis</taxon>
        <taxon>Candidatus Coprosoma</taxon>
    </lineage>
</organism>
<reference evidence="1" key="1">
    <citation type="submission" date="2020-10" db="EMBL/GenBank/DDBJ databases">
        <authorList>
            <person name="Gilroy R."/>
        </authorList>
    </citation>
    <scope>NUCLEOTIDE SEQUENCE</scope>
    <source>
        <strain evidence="1">CHK147-3167</strain>
    </source>
</reference>
<dbReference type="InterPro" id="IPR008764">
    <property type="entry name" value="Peptidase_U57"/>
</dbReference>
<evidence type="ECO:0000313" key="2">
    <source>
        <dbReference type="Proteomes" id="UP000886786"/>
    </source>
</evidence>
<proteinExistence type="predicted"/>
<dbReference type="EMBL" id="DVFV01000117">
    <property type="protein sequence ID" value="HIQ91319.1"/>
    <property type="molecule type" value="Genomic_DNA"/>
</dbReference>
<reference evidence="1" key="2">
    <citation type="journal article" date="2021" name="PeerJ">
        <title>Extensive microbial diversity within the chicken gut microbiome revealed by metagenomics and culture.</title>
        <authorList>
            <person name="Gilroy R."/>
            <person name="Ravi A."/>
            <person name="Getino M."/>
            <person name="Pursley I."/>
            <person name="Horton D.L."/>
            <person name="Alikhan N.F."/>
            <person name="Baker D."/>
            <person name="Gharbi K."/>
            <person name="Hall N."/>
            <person name="Watson M."/>
            <person name="Adriaenssens E.M."/>
            <person name="Foster-Nyarko E."/>
            <person name="Jarju S."/>
            <person name="Secka A."/>
            <person name="Antonio M."/>
            <person name="Oren A."/>
            <person name="Chaudhuri R.R."/>
            <person name="La Ragione R."/>
            <person name="Hildebrand F."/>
            <person name="Pallen M.J."/>
        </authorList>
    </citation>
    <scope>NUCLEOTIDE SEQUENCE</scope>
    <source>
        <strain evidence="1">CHK147-3167</strain>
    </source>
</reference>
<name>A0A9D0ZRH9_9FIRM</name>
<gene>
    <name evidence="1" type="ORF">IAB27_06845</name>
</gene>